<dbReference type="GeneID" id="28963339"/>
<proteinExistence type="predicted"/>
<reference evidence="1" key="2">
    <citation type="journal article" date="2010" name="Nature">
        <title>Comparative genomics reveals mobile pathogenicity chromosomes in Fusarium.</title>
        <authorList>
            <person name="Ma L.J."/>
            <person name="van der Does H.C."/>
            <person name="Borkovich K.A."/>
            <person name="Coleman J.J."/>
            <person name="Daboussi M.J."/>
            <person name="Di Pietro A."/>
            <person name="Dufresne M."/>
            <person name="Freitag M."/>
            <person name="Grabherr M."/>
            <person name="Henrissat B."/>
            <person name="Houterman P.M."/>
            <person name="Kang S."/>
            <person name="Shim W.B."/>
            <person name="Woloshuk C."/>
            <person name="Xie X."/>
            <person name="Xu J.R."/>
            <person name="Antoniw J."/>
            <person name="Baker S.E."/>
            <person name="Bluhm B.H."/>
            <person name="Breakspear A."/>
            <person name="Brown D.W."/>
            <person name="Butchko R.A."/>
            <person name="Chapman S."/>
            <person name="Coulson R."/>
            <person name="Coutinho P.M."/>
            <person name="Danchin E.G."/>
            <person name="Diener A."/>
            <person name="Gale L.R."/>
            <person name="Gardiner D.M."/>
            <person name="Goff S."/>
            <person name="Hammond-Kosack K.E."/>
            <person name="Hilburn K."/>
            <person name="Hua-Van A."/>
            <person name="Jonkers W."/>
            <person name="Kazan K."/>
            <person name="Kodira C.D."/>
            <person name="Koehrsen M."/>
            <person name="Kumar L."/>
            <person name="Lee Y.H."/>
            <person name="Li L."/>
            <person name="Manners J.M."/>
            <person name="Miranda-Saavedra D."/>
            <person name="Mukherjee M."/>
            <person name="Park G."/>
            <person name="Park J."/>
            <person name="Park S.Y."/>
            <person name="Proctor R.H."/>
            <person name="Regev A."/>
            <person name="Ruiz-Roldan M.C."/>
            <person name="Sain D."/>
            <person name="Sakthikumar S."/>
            <person name="Sykes S."/>
            <person name="Schwartz D.C."/>
            <person name="Turgeon B.G."/>
            <person name="Wapinski I."/>
            <person name="Yoder O."/>
            <person name="Young S."/>
            <person name="Zeng Q."/>
            <person name="Zhou S."/>
            <person name="Galagan J."/>
            <person name="Cuomo C.A."/>
            <person name="Kistler H.C."/>
            <person name="Rep M."/>
        </authorList>
    </citation>
    <scope>NUCLEOTIDE SEQUENCE [LARGE SCALE GENOMIC DNA]</scope>
    <source>
        <strain evidence="1">4287</strain>
    </source>
</reference>
<dbReference type="AlphaFoldDB" id="A0A0J9WVK6"/>
<evidence type="ECO:0000313" key="2">
    <source>
        <dbReference type="Proteomes" id="UP000009097"/>
    </source>
</evidence>
<reference evidence="1" key="1">
    <citation type="submission" date="2007-04" db="EMBL/GenBank/DDBJ databases">
        <authorList>
            <consortium name="The Broad Institute Genome Sequencing Platform"/>
            <person name="Birren B."/>
            <person name="Lander E."/>
            <person name="Galagan J."/>
            <person name="Nusbaum C."/>
            <person name="Devon K."/>
            <person name="Ma L.-J."/>
            <person name="Jaffe D."/>
            <person name="Butler J."/>
            <person name="Alvarez P."/>
            <person name="Gnerre S."/>
            <person name="Grabherr M."/>
            <person name="Kleber M."/>
            <person name="Mauceli E."/>
            <person name="Brockman W."/>
            <person name="MacCallum I.A."/>
            <person name="Young S."/>
            <person name="LaButti K."/>
            <person name="DeCaprio D."/>
            <person name="Crawford M."/>
            <person name="Koehrsen M."/>
            <person name="Engels R."/>
            <person name="Montgomery P."/>
            <person name="Pearson M."/>
            <person name="Howarth C."/>
            <person name="Larson L."/>
            <person name="White J."/>
            <person name="O'Leary S."/>
            <person name="Kodira C."/>
            <person name="Zeng Q."/>
            <person name="Yandava C."/>
            <person name="Alvarado L."/>
            <person name="Kistler C."/>
            <person name="Shim W.-B."/>
            <person name="Kang S."/>
            <person name="Woloshuk C."/>
        </authorList>
    </citation>
    <scope>NUCLEOTIDE SEQUENCE</scope>
    <source>
        <strain evidence="1">4287</strain>
    </source>
</reference>
<name>A0A0J9WVK6_FUSO4</name>
<evidence type="ECO:0000313" key="1">
    <source>
        <dbReference type="EMBL" id="KNB19697.1"/>
    </source>
</evidence>
<dbReference type="EMBL" id="DS231734">
    <property type="protein sequence ID" value="KNB19697.1"/>
    <property type="molecule type" value="Genomic_DNA"/>
</dbReference>
<accession>A0A0J9WVK6</accession>
<protein>
    <submittedName>
        <fullName evidence="1">Uncharacterized protein</fullName>
    </submittedName>
</protein>
<organism evidence="1 2">
    <name type="scientific">Fusarium oxysporum f. sp. lycopersici (strain 4287 / CBS 123668 / FGSC 9935 / NRRL 34936)</name>
    <name type="common">Fusarium vascular wilt of tomato</name>
    <dbReference type="NCBI Taxonomy" id="426428"/>
    <lineage>
        <taxon>Eukaryota</taxon>
        <taxon>Fungi</taxon>
        <taxon>Dikarya</taxon>
        <taxon>Ascomycota</taxon>
        <taxon>Pezizomycotina</taxon>
        <taxon>Sordariomycetes</taxon>
        <taxon>Hypocreomycetidae</taxon>
        <taxon>Hypocreales</taxon>
        <taxon>Nectriaceae</taxon>
        <taxon>Fusarium</taxon>
        <taxon>Fusarium oxysporum species complex</taxon>
    </lineage>
</organism>
<gene>
    <name evidence="1" type="ORF">FOXG_22633</name>
</gene>
<sequence length="44" mass="4898">MKDSHDYTFIIFSEVLFFENQLNSAATCMEPNSTASADTAAHLE</sequence>
<dbReference type="Proteomes" id="UP000009097">
    <property type="component" value="Unassembled WGS sequence"/>
</dbReference>
<dbReference type="RefSeq" id="XP_018257742.1">
    <property type="nucleotide sequence ID" value="XM_018403038.1"/>
</dbReference>
<dbReference type="VEuPathDB" id="FungiDB:FOXG_22633"/>
<dbReference type="KEGG" id="fox:FOXG_22633"/>